<evidence type="ECO:0000256" key="1">
    <source>
        <dbReference type="SAM" id="MobiDB-lite"/>
    </source>
</evidence>
<protein>
    <submittedName>
        <fullName evidence="2">DAZ-associated protein 2</fullName>
    </submittedName>
</protein>
<sequence>TDSLSSTSPPFVFHAPSGELGVAARVSPAVDFPSLHPCPLSNPPDPLWSNSCAVVPQQTPRPPSPVFPERPVSPIQHATDIQALPAPPIYSYPPVPAPCYCPMCFPGVAWMAACPQFPCCLPPAPATPAFIDPTSGAPVFSCCLPMSTFPTGSTTSTFIPLGPHALPYPASAPSTSQVNSQLPYAIAISPKAGSVMSGQQVPPADSTSNAPNGPGEWVFEANSAASAYPLHG</sequence>
<evidence type="ECO:0000313" key="2">
    <source>
        <dbReference type="WBParaSite" id="MCU_009709-RA"/>
    </source>
</evidence>
<feature type="compositionally biased region" description="Polar residues" evidence="1">
    <location>
        <begin position="196"/>
        <end position="211"/>
    </location>
</feature>
<reference evidence="2" key="1">
    <citation type="submission" date="2019-11" db="UniProtKB">
        <authorList>
            <consortium name="WormBaseParasite"/>
        </authorList>
    </citation>
    <scope>IDENTIFICATION</scope>
</reference>
<organism evidence="2">
    <name type="scientific">Mesocestoides corti</name>
    <name type="common">Flatworm</name>
    <dbReference type="NCBI Taxonomy" id="53468"/>
    <lineage>
        <taxon>Eukaryota</taxon>
        <taxon>Metazoa</taxon>
        <taxon>Spiralia</taxon>
        <taxon>Lophotrochozoa</taxon>
        <taxon>Platyhelminthes</taxon>
        <taxon>Cestoda</taxon>
        <taxon>Eucestoda</taxon>
        <taxon>Cyclophyllidea</taxon>
        <taxon>Mesocestoididae</taxon>
        <taxon>Mesocestoides</taxon>
    </lineage>
</organism>
<name>A0A5K3FMR9_MESCO</name>
<dbReference type="WBParaSite" id="MCU_009709-RA">
    <property type="protein sequence ID" value="MCU_009709-RA"/>
    <property type="gene ID" value="MCU_009709"/>
</dbReference>
<dbReference type="AlphaFoldDB" id="A0A5K3FMR9"/>
<proteinExistence type="predicted"/>
<feature type="region of interest" description="Disordered" evidence="1">
    <location>
        <begin position="196"/>
        <end position="216"/>
    </location>
</feature>
<accession>A0A5K3FMR9</accession>